<protein>
    <submittedName>
        <fullName evidence="2">Uncharacterized protein</fullName>
    </submittedName>
</protein>
<feature type="region of interest" description="Disordered" evidence="1">
    <location>
        <begin position="155"/>
        <end position="175"/>
    </location>
</feature>
<sequence>MSKSAQEEAEGFISDIHAGEVDKDSYSWPSIDYDDVTTESCRTIFQLLKENSNVRDYADITETPRRQRVARHLNSVIAEREYLPKKRAFDAQICDAALKRDLVPVFDFLRAARRNPGEEFIFPTPAARILSSVVALRVALDKVEDLVMASTDVDATAPDSELGDPNITLVEDQER</sequence>
<dbReference type="EMBL" id="JACAZI010000012">
    <property type="protein sequence ID" value="KAF7347090.1"/>
    <property type="molecule type" value="Genomic_DNA"/>
</dbReference>
<keyword evidence="3" id="KW-1185">Reference proteome</keyword>
<proteinExistence type="predicted"/>
<organism evidence="2 3">
    <name type="scientific">Mycena venus</name>
    <dbReference type="NCBI Taxonomy" id="2733690"/>
    <lineage>
        <taxon>Eukaryota</taxon>
        <taxon>Fungi</taxon>
        <taxon>Dikarya</taxon>
        <taxon>Basidiomycota</taxon>
        <taxon>Agaricomycotina</taxon>
        <taxon>Agaricomycetes</taxon>
        <taxon>Agaricomycetidae</taxon>
        <taxon>Agaricales</taxon>
        <taxon>Marasmiineae</taxon>
        <taxon>Mycenaceae</taxon>
        <taxon>Mycena</taxon>
    </lineage>
</organism>
<dbReference type="Proteomes" id="UP000620124">
    <property type="component" value="Unassembled WGS sequence"/>
</dbReference>
<name>A0A8H6XVK9_9AGAR</name>
<evidence type="ECO:0000313" key="2">
    <source>
        <dbReference type="EMBL" id="KAF7347090.1"/>
    </source>
</evidence>
<evidence type="ECO:0000256" key="1">
    <source>
        <dbReference type="SAM" id="MobiDB-lite"/>
    </source>
</evidence>
<dbReference type="AlphaFoldDB" id="A0A8H6XVK9"/>
<evidence type="ECO:0000313" key="3">
    <source>
        <dbReference type="Proteomes" id="UP000620124"/>
    </source>
</evidence>
<accession>A0A8H6XVK9</accession>
<reference evidence="2" key="1">
    <citation type="submission" date="2020-05" db="EMBL/GenBank/DDBJ databases">
        <title>Mycena genomes resolve the evolution of fungal bioluminescence.</title>
        <authorList>
            <person name="Tsai I.J."/>
        </authorList>
    </citation>
    <scope>NUCLEOTIDE SEQUENCE</scope>
    <source>
        <strain evidence="2">CCC161011</strain>
    </source>
</reference>
<gene>
    <name evidence="2" type="ORF">MVEN_01463000</name>
</gene>
<comment type="caution">
    <text evidence="2">The sequence shown here is derived from an EMBL/GenBank/DDBJ whole genome shotgun (WGS) entry which is preliminary data.</text>
</comment>
<dbReference type="OrthoDB" id="3009286at2759"/>